<protein>
    <submittedName>
        <fullName evidence="4">Amidase signature enzyme</fullName>
    </submittedName>
</protein>
<dbReference type="InterPro" id="IPR036928">
    <property type="entry name" value="AS_sf"/>
</dbReference>
<dbReference type="EMBL" id="KL584703">
    <property type="protein sequence ID" value="KEQ76615.1"/>
    <property type="molecule type" value="Genomic_DNA"/>
</dbReference>
<dbReference type="SUPFAM" id="SSF75304">
    <property type="entry name" value="Amidase signature (AS) enzymes"/>
    <property type="match status" value="1"/>
</dbReference>
<gene>
    <name evidence="4" type="ORF">M436DRAFT_78368</name>
</gene>
<keyword evidence="1" id="KW-0732">Signal</keyword>
<dbReference type="RefSeq" id="XP_013431331.1">
    <property type="nucleotide sequence ID" value="XM_013575877.1"/>
</dbReference>
<dbReference type="Pfam" id="PF01425">
    <property type="entry name" value="Amidase"/>
    <property type="match status" value="1"/>
</dbReference>
<organism evidence="4 5">
    <name type="scientific">Aureobasidium namibiae CBS 147.97</name>
    <dbReference type="NCBI Taxonomy" id="1043004"/>
    <lineage>
        <taxon>Eukaryota</taxon>
        <taxon>Fungi</taxon>
        <taxon>Dikarya</taxon>
        <taxon>Ascomycota</taxon>
        <taxon>Pezizomycotina</taxon>
        <taxon>Dothideomycetes</taxon>
        <taxon>Dothideomycetidae</taxon>
        <taxon>Dothideales</taxon>
        <taxon>Saccotheciaceae</taxon>
        <taxon>Aureobasidium</taxon>
    </lineage>
</organism>
<dbReference type="AlphaFoldDB" id="A0A074WTW7"/>
<proteinExistence type="predicted"/>
<reference evidence="4 5" key="1">
    <citation type="journal article" date="2014" name="BMC Genomics">
        <title>Genome sequencing of four Aureobasidium pullulans varieties: biotechnological potential, stress tolerance, and description of new species.</title>
        <authorList>
            <person name="Gostin Ar C."/>
            <person name="Ohm R.A."/>
            <person name="Kogej T."/>
            <person name="Sonjak S."/>
            <person name="Turk M."/>
            <person name="Zajc J."/>
            <person name="Zalar P."/>
            <person name="Grube M."/>
            <person name="Sun H."/>
            <person name="Han J."/>
            <person name="Sharma A."/>
            <person name="Chiniquy J."/>
            <person name="Ngan C.Y."/>
            <person name="Lipzen A."/>
            <person name="Barry K."/>
            <person name="Grigoriev I.V."/>
            <person name="Gunde-Cimerman N."/>
        </authorList>
    </citation>
    <scope>NUCLEOTIDE SEQUENCE [LARGE SCALE GENOMIC DNA]</scope>
    <source>
        <strain evidence="4 5">CBS 147.97</strain>
    </source>
</reference>
<feature type="domain" description="Scytalone dehydratase-like protein Arp1 N-terminal" evidence="3">
    <location>
        <begin position="51"/>
        <end position="167"/>
    </location>
</feature>
<feature type="signal peptide" evidence="1">
    <location>
        <begin position="1"/>
        <end position="25"/>
    </location>
</feature>
<name>A0A074WTW7_9PEZI</name>
<feature type="chain" id="PRO_5001703155" evidence="1">
    <location>
        <begin position="26"/>
        <end position="643"/>
    </location>
</feature>
<dbReference type="Gene3D" id="3.90.1300.10">
    <property type="entry name" value="Amidase signature (AS) domain"/>
    <property type="match status" value="1"/>
</dbReference>
<evidence type="ECO:0000313" key="5">
    <source>
        <dbReference type="Proteomes" id="UP000027730"/>
    </source>
</evidence>
<dbReference type="Pfam" id="PF26053">
    <property type="entry name" value="DUF8016"/>
    <property type="match status" value="1"/>
</dbReference>
<evidence type="ECO:0000313" key="4">
    <source>
        <dbReference type="EMBL" id="KEQ76615.1"/>
    </source>
</evidence>
<dbReference type="InterPro" id="IPR058329">
    <property type="entry name" value="Arp1_N"/>
</dbReference>
<dbReference type="InterPro" id="IPR023631">
    <property type="entry name" value="Amidase_dom"/>
</dbReference>
<sequence length="643" mass="68809">MASYCYQSVAASLLLLSQIASTSLAWSFTPTGQTVELDGLSYYIPPDVVSTISVSESLRKALDHAGGLLPLTVVNAGSFGYGEKDFSQDIASYISSDDVFSKGFLEAVYVQYSGVSGHKYPSFSTPKLSGNSSVGVVSTGFASNISSIPVGPYFVTSTGAVYEAWRLFSDVQGAFLETTIASKNGTFSVLPANVEGQSLAIAVPSRLYFTKTDEKPLAGVRLGIKDIYDIAGLRTSNGNRAWYHFYPPANKTALTVQRLIDAGAVIVGKMKTSQFANGEVATADWVDYHEPFNPRGDGYQDTSSSSSGPGAGAASYDWLDLTLGSDTGGSIRNPSQVQGLFGNRPTWGMVPLEGVMPMAPQLDTAGFLTRHPDIWIAASKVLYRDNVTLSHNYPSKIQTIGWPTTNSSEANGLLLSFLDKLTTFLNATTTSLNLTEQWMEAHPTNVTSSLTDLMNLTYPILIGQQTSSVRDPFYAEYSAANSGRLPFVNPVPLARWSWAASFPPSTIVDAIANKTTFGNWIESNIFTADNQTCSDSLGIYVGNSGTTNYRNAYRSPPGIPTGFSTSRISIFSGVPDFVLPIGQAAYVSNITQRTEYLPVSVDILAAKGCDGMIFGLVQDLVNAGVINATKAGYSGVTGEKILF</sequence>
<feature type="domain" description="Amidase" evidence="2">
    <location>
        <begin position="205"/>
        <end position="372"/>
    </location>
</feature>
<dbReference type="PANTHER" id="PTHR46310">
    <property type="entry name" value="AMIDASE 1"/>
    <property type="match status" value="1"/>
</dbReference>
<keyword evidence="5" id="KW-1185">Reference proteome</keyword>
<dbReference type="Proteomes" id="UP000027730">
    <property type="component" value="Unassembled WGS sequence"/>
</dbReference>
<dbReference type="OrthoDB" id="5423360at2759"/>
<evidence type="ECO:0000256" key="1">
    <source>
        <dbReference type="SAM" id="SignalP"/>
    </source>
</evidence>
<evidence type="ECO:0000259" key="2">
    <source>
        <dbReference type="Pfam" id="PF01425"/>
    </source>
</evidence>
<dbReference type="HOGENOM" id="CLU_020129_1_0_1"/>
<accession>A0A074WTW7</accession>
<dbReference type="STRING" id="1043004.A0A074WTW7"/>
<dbReference type="PANTHER" id="PTHR46310:SF7">
    <property type="entry name" value="AMIDASE 1"/>
    <property type="match status" value="1"/>
</dbReference>
<dbReference type="GeneID" id="25416216"/>
<evidence type="ECO:0000259" key="3">
    <source>
        <dbReference type="Pfam" id="PF26053"/>
    </source>
</evidence>